<evidence type="ECO:0000313" key="1">
    <source>
        <dbReference type="EMBL" id="MFL0198140.1"/>
    </source>
</evidence>
<dbReference type="RefSeq" id="WP_406794248.1">
    <property type="nucleotide sequence ID" value="NZ_JBJHZX010000048.1"/>
</dbReference>
<proteinExistence type="predicted"/>
<sequence>MDKQITIKTAVEIGSLASQLNTRNQSYVLNTINALLFAQQTNERKDINLRMVNQEV</sequence>
<evidence type="ECO:0000313" key="2">
    <source>
        <dbReference type="Proteomes" id="UP001623660"/>
    </source>
</evidence>
<reference evidence="1 2" key="1">
    <citation type="submission" date="2024-11" db="EMBL/GenBank/DDBJ databases">
        <authorList>
            <person name="Heng Y.C."/>
            <person name="Lim A.C.H."/>
            <person name="Lee J.K.Y."/>
            <person name="Kittelmann S."/>
        </authorList>
    </citation>
    <scope>NUCLEOTIDE SEQUENCE [LARGE SCALE GENOMIC DNA]</scope>
    <source>
        <strain evidence="1 2">WILCCON 0269</strain>
    </source>
</reference>
<comment type="caution">
    <text evidence="1">The sequence shown here is derived from an EMBL/GenBank/DDBJ whole genome shotgun (WGS) entry which is preliminary data.</text>
</comment>
<dbReference type="EMBL" id="JBJHZX010000048">
    <property type="protein sequence ID" value="MFL0198140.1"/>
    <property type="molecule type" value="Genomic_DNA"/>
</dbReference>
<keyword evidence="2" id="KW-1185">Reference proteome</keyword>
<accession>A0ABW8SQA8</accession>
<protein>
    <submittedName>
        <fullName evidence="1">Uncharacterized protein</fullName>
    </submittedName>
</protein>
<organism evidence="1 2">
    <name type="scientific">Candidatus Clostridium eludens</name>
    <dbReference type="NCBI Taxonomy" id="3381663"/>
    <lineage>
        <taxon>Bacteria</taxon>
        <taxon>Bacillati</taxon>
        <taxon>Bacillota</taxon>
        <taxon>Clostridia</taxon>
        <taxon>Eubacteriales</taxon>
        <taxon>Clostridiaceae</taxon>
        <taxon>Clostridium</taxon>
    </lineage>
</organism>
<name>A0ABW8SQA8_9CLOT</name>
<gene>
    <name evidence="1" type="ORF">ACJDU8_21610</name>
</gene>
<dbReference type="Proteomes" id="UP001623660">
    <property type="component" value="Unassembled WGS sequence"/>
</dbReference>